<keyword evidence="4 8" id="KW-0238">DNA-binding</keyword>
<organism evidence="8 9">
    <name type="scientific">Georgenia halophila</name>
    <dbReference type="NCBI Taxonomy" id="620889"/>
    <lineage>
        <taxon>Bacteria</taxon>
        <taxon>Bacillati</taxon>
        <taxon>Actinomycetota</taxon>
        <taxon>Actinomycetes</taxon>
        <taxon>Micrococcales</taxon>
        <taxon>Bogoriellaceae</taxon>
        <taxon>Georgenia</taxon>
    </lineage>
</organism>
<dbReference type="InterPro" id="IPR018356">
    <property type="entry name" value="Tscrpt_reg_HTH_DeoR_CS"/>
</dbReference>
<dbReference type="InterPro" id="IPR050313">
    <property type="entry name" value="Carb_Metab_HTH_regulators"/>
</dbReference>
<name>A0ABP8LA68_9MICO</name>
<dbReference type="SMART" id="SM00420">
    <property type="entry name" value="HTH_DEOR"/>
    <property type="match status" value="1"/>
</dbReference>
<dbReference type="InterPro" id="IPR037171">
    <property type="entry name" value="NagB/RpiA_transferase-like"/>
</dbReference>
<dbReference type="SMART" id="SM01134">
    <property type="entry name" value="DeoRC"/>
    <property type="match status" value="1"/>
</dbReference>
<sequence length="283" mass="29269">MTEFADTASLVGVRYASAPLRREELLRRLAESGYVSSQHLAAAMGVSEMTIRRDLLRLENEGAVERVLGGALLPDSGGAPFEQRDASSTRAKRAVAAATLPVIEGARTLALDAGTTVAAITPSLPAGITVATHSLPVLTGCAGRPDVELIALGGSYEHSTRSFTGPQARRALGDLAADVVLLAATAYGPDGLYCANARDAEIKQAMLAVARRAVLMVDGTKLQSRAPIRFAALDQIDVIVTDESPPWLDGLGGPDGHRPDLVLTEVGRDDAGAGTGAGAARPA</sequence>
<dbReference type="SUPFAM" id="SSF46785">
    <property type="entry name" value="Winged helix' DNA-binding domain"/>
    <property type="match status" value="1"/>
</dbReference>
<dbReference type="PRINTS" id="PR00037">
    <property type="entry name" value="HTHLACR"/>
</dbReference>
<accession>A0ABP8LA68</accession>
<dbReference type="PANTHER" id="PTHR30363:SF4">
    <property type="entry name" value="GLYCEROL-3-PHOSPHATE REGULON REPRESSOR"/>
    <property type="match status" value="1"/>
</dbReference>
<dbReference type="GO" id="GO:0003677">
    <property type="term" value="F:DNA binding"/>
    <property type="evidence" value="ECO:0007669"/>
    <property type="project" value="UniProtKB-KW"/>
</dbReference>
<keyword evidence="9" id="KW-1185">Reference proteome</keyword>
<dbReference type="InterPro" id="IPR014036">
    <property type="entry name" value="DeoR-like_C"/>
</dbReference>
<keyword evidence="2" id="KW-0678">Repressor</keyword>
<evidence type="ECO:0000256" key="1">
    <source>
        <dbReference type="ARBA" id="ARBA00021390"/>
    </source>
</evidence>
<evidence type="ECO:0000313" key="9">
    <source>
        <dbReference type="Proteomes" id="UP001500622"/>
    </source>
</evidence>
<protein>
    <recommendedName>
        <fullName evidence="1">Lactose phosphotransferase system repressor</fullName>
    </recommendedName>
</protein>
<proteinExistence type="predicted"/>
<dbReference type="Pfam" id="PF08220">
    <property type="entry name" value="HTH_DeoR"/>
    <property type="match status" value="1"/>
</dbReference>
<gene>
    <name evidence="8" type="ORF">GCM10023169_21210</name>
</gene>
<dbReference type="InterPro" id="IPR001034">
    <property type="entry name" value="DeoR_HTH"/>
</dbReference>
<dbReference type="PANTHER" id="PTHR30363">
    <property type="entry name" value="HTH-TYPE TRANSCRIPTIONAL REGULATOR SRLR-RELATED"/>
    <property type="match status" value="1"/>
</dbReference>
<keyword evidence="3" id="KW-0805">Transcription regulation</keyword>
<dbReference type="Pfam" id="PF00455">
    <property type="entry name" value="DeoRC"/>
    <property type="match status" value="1"/>
</dbReference>
<evidence type="ECO:0000256" key="5">
    <source>
        <dbReference type="ARBA" id="ARBA00023163"/>
    </source>
</evidence>
<evidence type="ECO:0000313" key="8">
    <source>
        <dbReference type="EMBL" id="GAA4424497.1"/>
    </source>
</evidence>
<evidence type="ECO:0000256" key="6">
    <source>
        <dbReference type="ARBA" id="ARBA00024937"/>
    </source>
</evidence>
<dbReference type="RefSeq" id="WP_345216234.1">
    <property type="nucleotide sequence ID" value="NZ_BAABGN010000009.1"/>
</dbReference>
<dbReference type="Gene3D" id="1.10.10.10">
    <property type="entry name" value="Winged helix-like DNA-binding domain superfamily/Winged helix DNA-binding domain"/>
    <property type="match status" value="1"/>
</dbReference>
<dbReference type="SUPFAM" id="SSF100950">
    <property type="entry name" value="NagB/RpiA/CoA transferase-like"/>
    <property type="match status" value="1"/>
</dbReference>
<comment type="function">
    <text evidence="6">Repressor of the lactose catabolism operon. Galactose-6-phosphate is the inducer.</text>
</comment>
<evidence type="ECO:0000256" key="4">
    <source>
        <dbReference type="ARBA" id="ARBA00023125"/>
    </source>
</evidence>
<evidence type="ECO:0000259" key="7">
    <source>
        <dbReference type="PROSITE" id="PS51000"/>
    </source>
</evidence>
<comment type="caution">
    <text evidence="8">The sequence shown here is derived from an EMBL/GenBank/DDBJ whole genome shotgun (WGS) entry which is preliminary data.</text>
</comment>
<dbReference type="EMBL" id="BAABGN010000009">
    <property type="protein sequence ID" value="GAA4424497.1"/>
    <property type="molecule type" value="Genomic_DNA"/>
</dbReference>
<evidence type="ECO:0000256" key="2">
    <source>
        <dbReference type="ARBA" id="ARBA00022491"/>
    </source>
</evidence>
<feature type="domain" description="HTH deoR-type" evidence="7">
    <location>
        <begin position="18"/>
        <end position="73"/>
    </location>
</feature>
<reference evidence="9" key="1">
    <citation type="journal article" date="2019" name="Int. J. Syst. Evol. Microbiol.">
        <title>The Global Catalogue of Microorganisms (GCM) 10K type strain sequencing project: providing services to taxonomists for standard genome sequencing and annotation.</title>
        <authorList>
            <consortium name="The Broad Institute Genomics Platform"/>
            <consortium name="The Broad Institute Genome Sequencing Center for Infectious Disease"/>
            <person name="Wu L."/>
            <person name="Ma J."/>
        </authorList>
    </citation>
    <scope>NUCLEOTIDE SEQUENCE [LARGE SCALE GENOMIC DNA]</scope>
    <source>
        <strain evidence="9">JCM 17810</strain>
    </source>
</reference>
<evidence type="ECO:0000256" key="3">
    <source>
        <dbReference type="ARBA" id="ARBA00023015"/>
    </source>
</evidence>
<dbReference type="InterPro" id="IPR036390">
    <property type="entry name" value="WH_DNA-bd_sf"/>
</dbReference>
<dbReference type="PROSITE" id="PS51000">
    <property type="entry name" value="HTH_DEOR_2"/>
    <property type="match status" value="1"/>
</dbReference>
<dbReference type="PROSITE" id="PS00894">
    <property type="entry name" value="HTH_DEOR_1"/>
    <property type="match status" value="1"/>
</dbReference>
<keyword evidence="5" id="KW-0804">Transcription</keyword>
<dbReference type="Proteomes" id="UP001500622">
    <property type="component" value="Unassembled WGS sequence"/>
</dbReference>
<dbReference type="InterPro" id="IPR036388">
    <property type="entry name" value="WH-like_DNA-bd_sf"/>
</dbReference>